<dbReference type="SUPFAM" id="SSF55729">
    <property type="entry name" value="Acyl-CoA N-acyltransferases (Nat)"/>
    <property type="match status" value="1"/>
</dbReference>
<dbReference type="GO" id="GO:0016747">
    <property type="term" value="F:acyltransferase activity, transferring groups other than amino-acyl groups"/>
    <property type="evidence" value="ECO:0007669"/>
    <property type="project" value="InterPro"/>
</dbReference>
<dbReference type="AlphaFoldDB" id="A0A264VNP2"/>
<evidence type="ECO:0000256" key="3">
    <source>
        <dbReference type="ARBA" id="ARBA00022649"/>
    </source>
</evidence>
<proteinExistence type="inferred from homology"/>
<evidence type="ECO:0000256" key="4">
    <source>
        <dbReference type="ARBA" id="ARBA00022679"/>
    </source>
</evidence>
<dbReference type="PANTHER" id="PTHR36449">
    <property type="entry name" value="ACETYLTRANSFERASE-RELATED"/>
    <property type="match status" value="1"/>
</dbReference>
<dbReference type="InterPro" id="IPR000182">
    <property type="entry name" value="GNAT_dom"/>
</dbReference>
<dbReference type="Gene3D" id="3.40.630.30">
    <property type="match status" value="1"/>
</dbReference>
<dbReference type="PROSITE" id="PS51186">
    <property type="entry name" value="GNAT"/>
    <property type="match status" value="1"/>
</dbReference>
<gene>
    <name evidence="8" type="ORF">CHI95_19665</name>
</gene>
<evidence type="ECO:0000313" key="9">
    <source>
        <dbReference type="Proteomes" id="UP000216001"/>
    </source>
</evidence>
<dbReference type="InterPro" id="IPR016181">
    <property type="entry name" value="Acyl_CoA_acyltransferase"/>
</dbReference>
<evidence type="ECO:0000313" key="8">
    <source>
        <dbReference type="EMBL" id="OZS72899.1"/>
    </source>
</evidence>
<protein>
    <submittedName>
        <fullName evidence="8">GNAT family N-acetyltransferase</fullName>
    </submittedName>
</protein>
<evidence type="ECO:0000256" key="5">
    <source>
        <dbReference type="ARBA" id="ARBA00023315"/>
    </source>
</evidence>
<reference evidence="8 9" key="1">
    <citation type="submission" date="2017-07" db="EMBL/GenBank/DDBJ databases">
        <title>blaIMP-27 on transferable plasmids in Proteus mirabilis and Providencia rettgeri.</title>
        <authorList>
            <person name="Potter R."/>
        </authorList>
    </citation>
    <scope>NUCLEOTIDE SEQUENCE [LARGE SCALE GENOMIC DNA]</scope>
    <source>
        <strain evidence="8 9">PR1</strain>
    </source>
</reference>
<comment type="catalytic activity">
    <reaction evidence="6">
        <text>glycyl-tRNA(Gly) + acetyl-CoA = N-acetylglycyl-tRNA(Gly) + CoA + H(+)</text>
        <dbReference type="Rhea" id="RHEA:81867"/>
        <dbReference type="Rhea" id="RHEA-COMP:9683"/>
        <dbReference type="Rhea" id="RHEA-COMP:19766"/>
        <dbReference type="ChEBI" id="CHEBI:15378"/>
        <dbReference type="ChEBI" id="CHEBI:57287"/>
        <dbReference type="ChEBI" id="CHEBI:57288"/>
        <dbReference type="ChEBI" id="CHEBI:78522"/>
        <dbReference type="ChEBI" id="CHEBI:232036"/>
    </reaction>
</comment>
<evidence type="ECO:0000259" key="7">
    <source>
        <dbReference type="PROSITE" id="PS51186"/>
    </source>
</evidence>
<dbReference type="Pfam" id="PF13508">
    <property type="entry name" value="Acetyltransf_7"/>
    <property type="match status" value="1"/>
</dbReference>
<evidence type="ECO:0000256" key="1">
    <source>
        <dbReference type="ARBA" id="ARBA00009342"/>
    </source>
</evidence>
<keyword evidence="2" id="KW-0678">Repressor</keyword>
<evidence type="ECO:0000256" key="6">
    <source>
        <dbReference type="ARBA" id="ARBA00049880"/>
    </source>
</evidence>
<comment type="similarity">
    <text evidence="1">Belongs to the acetyltransferase family. GNAT subfamily.</text>
</comment>
<keyword evidence="4 8" id="KW-0808">Transferase</keyword>
<dbReference type="PANTHER" id="PTHR36449:SF1">
    <property type="entry name" value="ACETYLTRANSFERASE"/>
    <property type="match status" value="1"/>
</dbReference>
<accession>A0A264VNP2</accession>
<keyword evidence="5" id="KW-0012">Acyltransferase</keyword>
<dbReference type="EMBL" id="NOWC01000029">
    <property type="protein sequence ID" value="OZS72899.1"/>
    <property type="molecule type" value="Genomic_DNA"/>
</dbReference>
<name>A0A264VNP2_PRORE</name>
<dbReference type="Proteomes" id="UP000216001">
    <property type="component" value="Unassembled WGS sequence"/>
</dbReference>
<sequence>MTLKLTVPEPLKTGHILEGFSSGEETLDIWLKNRAMSNQNSGASRTFVTTSDNQVMGYYALSSGVVSSNQAVGRFRRNMPTDIPVILLGRLAVDTRAKGLGVGRGLVKDACHRVIQASGLVGIRGVLVHALTDDAKRFYEHIGFVPSPLDPMMLMITLADLQLAMGIYPN</sequence>
<comment type="caution">
    <text evidence="8">The sequence shown here is derived from an EMBL/GenBank/DDBJ whole genome shotgun (WGS) entry which is preliminary data.</text>
</comment>
<organism evidence="8 9">
    <name type="scientific">Providencia rettgeri</name>
    <dbReference type="NCBI Taxonomy" id="587"/>
    <lineage>
        <taxon>Bacteria</taxon>
        <taxon>Pseudomonadati</taxon>
        <taxon>Pseudomonadota</taxon>
        <taxon>Gammaproteobacteria</taxon>
        <taxon>Enterobacterales</taxon>
        <taxon>Morganellaceae</taxon>
        <taxon>Providencia</taxon>
    </lineage>
</organism>
<evidence type="ECO:0000256" key="2">
    <source>
        <dbReference type="ARBA" id="ARBA00022491"/>
    </source>
</evidence>
<keyword evidence="3" id="KW-1277">Toxin-antitoxin system</keyword>
<feature type="domain" description="N-acetyltransferase" evidence="7">
    <location>
        <begin position="3"/>
        <end position="170"/>
    </location>
</feature>